<evidence type="ECO:0000313" key="2">
    <source>
        <dbReference type="Proteomes" id="UP001057452"/>
    </source>
</evidence>
<dbReference type="EMBL" id="CM043785">
    <property type="protein sequence ID" value="KAI4832452.1"/>
    <property type="molecule type" value="Genomic_DNA"/>
</dbReference>
<name>A0ACB9XYM9_CHAAC</name>
<sequence length="208" mass="23140">MLQRALEQKCALSIYAGKHGGFACPNSHQWDIVSNLVETLIPMTQVTQEVSHNNSSAFCIIPCLTVLKMLFQGKGPSTQGIRTLRQVMRESLVKRFSQLEETKTVVLACLLDPRYKNHVFSSDGTLTKAKECLKEDVTSQEEPAATEGVNKEEPAAAEDISEEEQTAAEGTNEEDRRTPKRQRREQISCRSRIDDMCSSLLASHAEVG</sequence>
<protein>
    <submittedName>
        <fullName evidence="1">Uncharacterized protein</fullName>
    </submittedName>
</protein>
<organism evidence="1 2">
    <name type="scientific">Chaenocephalus aceratus</name>
    <name type="common">Blackfin icefish</name>
    <name type="synonym">Chaenichthys aceratus</name>
    <dbReference type="NCBI Taxonomy" id="36190"/>
    <lineage>
        <taxon>Eukaryota</taxon>
        <taxon>Metazoa</taxon>
        <taxon>Chordata</taxon>
        <taxon>Craniata</taxon>
        <taxon>Vertebrata</taxon>
        <taxon>Euteleostomi</taxon>
        <taxon>Actinopterygii</taxon>
        <taxon>Neopterygii</taxon>
        <taxon>Teleostei</taxon>
        <taxon>Neoteleostei</taxon>
        <taxon>Acanthomorphata</taxon>
        <taxon>Eupercaria</taxon>
        <taxon>Perciformes</taxon>
        <taxon>Notothenioidei</taxon>
        <taxon>Channichthyidae</taxon>
        <taxon>Chaenocephalus</taxon>
    </lineage>
</organism>
<dbReference type="Proteomes" id="UP001057452">
    <property type="component" value="Chromosome 1"/>
</dbReference>
<proteinExistence type="predicted"/>
<evidence type="ECO:0000313" key="1">
    <source>
        <dbReference type="EMBL" id="KAI4832452.1"/>
    </source>
</evidence>
<keyword evidence="2" id="KW-1185">Reference proteome</keyword>
<gene>
    <name evidence="1" type="ORF">KUCAC02_015421</name>
</gene>
<comment type="caution">
    <text evidence="1">The sequence shown here is derived from an EMBL/GenBank/DDBJ whole genome shotgun (WGS) entry which is preliminary data.</text>
</comment>
<accession>A0ACB9XYM9</accession>
<reference evidence="1" key="1">
    <citation type="submission" date="2022-05" db="EMBL/GenBank/DDBJ databases">
        <title>Chromosome-level genome of Chaenocephalus aceratus.</title>
        <authorList>
            <person name="Park H."/>
        </authorList>
    </citation>
    <scope>NUCLEOTIDE SEQUENCE</scope>
    <source>
        <strain evidence="1">KU_202001</strain>
    </source>
</reference>